<proteinExistence type="predicted"/>
<name>X0UUR7_9ZZZZ</name>
<organism evidence="1">
    <name type="scientific">marine sediment metagenome</name>
    <dbReference type="NCBI Taxonomy" id="412755"/>
    <lineage>
        <taxon>unclassified sequences</taxon>
        <taxon>metagenomes</taxon>
        <taxon>ecological metagenomes</taxon>
    </lineage>
</organism>
<dbReference type="EMBL" id="BARS01020635">
    <property type="protein sequence ID" value="GAG09609.1"/>
    <property type="molecule type" value="Genomic_DNA"/>
</dbReference>
<reference evidence="1" key="1">
    <citation type="journal article" date="2014" name="Front. Microbiol.">
        <title>High frequency of phylogenetically diverse reductive dehalogenase-homologous genes in deep subseafloor sedimentary metagenomes.</title>
        <authorList>
            <person name="Kawai M."/>
            <person name="Futagami T."/>
            <person name="Toyoda A."/>
            <person name="Takaki Y."/>
            <person name="Nishi S."/>
            <person name="Hori S."/>
            <person name="Arai W."/>
            <person name="Tsubouchi T."/>
            <person name="Morono Y."/>
            <person name="Uchiyama I."/>
            <person name="Ito T."/>
            <person name="Fujiyama A."/>
            <person name="Inagaki F."/>
            <person name="Takami H."/>
        </authorList>
    </citation>
    <scope>NUCLEOTIDE SEQUENCE</scope>
    <source>
        <strain evidence="1">Expedition CK06-06</strain>
    </source>
</reference>
<comment type="caution">
    <text evidence="1">The sequence shown here is derived from an EMBL/GenBank/DDBJ whole genome shotgun (WGS) entry which is preliminary data.</text>
</comment>
<gene>
    <name evidence="1" type="ORF">S01H1_33248</name>
</gene>
<evidence type="ECO:0000313" key="1">
    <source>
        <dbReference type="EMBL" id="GAG09609.1"/>
    </source>
</evidence>
<evidence type="ECO:0008006" key="2">
    <source>
        <dbReference type="Google" id="ProtNLM"/>
    </source>
</evidence>
<dbReference type="InterPro" id="IPR024227">
    <property type="entry name" value="DUF3795"/>
</dbReference>
<accession>X0UUR7</accession>
<dbReference type="Pfam" id="PF12675">
    <property type="entry name" value="DUF3795"/>
    <property type="match status" value="1"/>
</dbReference>
<protein>
    <recommendedName>
        <fullName evidence="2">DUF3795 domain-containing protein</fullName>
    </recommendedName>
</protein>
<sequence>MEKDSFSPCGIVCSDCEWYKGEKEPYCPGCTAVEGKPFWGSCLTYACAKEHGVEHCGLCGEFPCKEFMERFDSSEGPANSLMRAGLLAYRVKHGDKAAIEVLRRAEDYTPPKH</sequence>
<dbReference type="AlphaFoldDB" id="X0UUR7"/>